<dbReference type="WBParaSite" id="PTRK_0001148800.1">
    <property type="protein sequence ID" value="PTRK_0001148800.1"/>
    <property type="gene ID" value="PTRK_0001148800"/>
</dbReference>
<evidence type="ECO:0000259" key="15">
    <source>
        <dbReference type="PROSITE" id="PS50038"/>
    </source>
</evidence>
<dbReference type="InterPro" id="IPR000539">
    <property type="entry name" value="Frizzled/Smoothened_7TM"/>
</dbReference>
<feature type="transmembrane region" description="Helical" evidence="14">
    <location>
        <begin position="361"/>
        <end position="380"/>
    </location>
</feature>
<dbReference type="GO" id="GO:0060070">
    <property type="term" value="P:canonical Wnt signaling pathway"/>
    <property type="evidence" value="ECO:0007669"/>
    <property type="project" value="TreeGrafter"/>
</dbReference>
<protein>
    <submittedName>
        <fullName evidence="18">Frizzled-4</fullName>
    </submittedName>
</protein>
<dbReference type="Gene3D" id="1.10.2000.10">
    <property type="entry name" value="Frizzled cysteine-rich domain"/>
    <property type="match status" value="1"/>
</dbReference>
<dbReference type="PANTHER" id="PTHR11309:SF47">
    <property type="entry name" value="FRIZZLED"/>
    <property type="match status" value="1"/>
</dbReference>
<dbReference type="InterPro" id="IPR036790">
    <property type="entry name" value="Frizzled_dom_sf"/>
</dbReference>
<dbReference type="GO" id="GO:0005886">
    <property type="term" value="C:plasma membrane"/>
    <property type="evidence" value="ECO:0007669"/>
    <property type="project" value="UniProtKB-SubCell"/>
</dbReference>
<name>A0A0N4ZSK7_PARTI</name>
<dbReference type="InterPro" id="IPR015526">
    <property type="entry name" value="Frizzled/SFRP"/>
</dbReference>
<dbReference type="Proteomes" id="UP000038045">
    <property type="component" value="Unplaced"/>
</dbReference>
<accession>A0A0N4ZSK7</accession>
<evidence type="ECO:0000256" key="4">
    <source>
        <dbReference type="ARBA" id="ARBA00022475"/>
    </source>
</evidence>
<feature type="disulfide bond" evidence="13">
    <location>
        <begin position="52"/>
        <end position="98"/>
    </location>
</feature>
<comment type="caution">
    <text evidence="13">Lacks conserved residue(s) required for the propagation of feature annotation.</text>
</comment>
<evidence type="ECO:0000256" key="14">
    <source>
        <dbReference type="SAM" id="Phobius"/>
    </source>
</evidence>
<comment type="similarity">
    <text evidence="2">Belongs to the G-protein coupled receptor Fz/Smo family.</text>
</comment>
<dbReference type="InterPro" id="IPR020067">
    <property type="entry name" value="Frizzled_dom"/>
</dbReference>
<sequence>MFLHKRNLGVKKYFFVLLFITSLCLSTVFTLPFHDDYNSNTNKCVPIRIKMCSDIAYNMTMFPNLLQHQKQEEAEIEINNFLPLVQVKCSEDLKFFLCTVYAPFCNVLPKPLPPCRHLCMSARNGCENLMNKFGFNWPAPLDCNNFPVDGLCVGENRTSSSNSGMPRNGLTKKIEPNLLDFIDLECPKAMKSKSMNAYQLRISNKTIDQCSVPCKADKIFPMFFDDNIRGFIRLWTSTWATISLCSSAFTTLTFLIDLHRFRYPIRPILYLSICFMGISSVYIIGMTSEGSYACSSISAKGTPLTTQGLDNFWCTVMAVIHYYCQISAGFWWLILCYVWYLTSNLQWGTEAIEAISSYFHLLAWGLPFLLTLLLLVFPSVDGDMFTGICSMGNLNTNILFWFVFIPLLITLVIGLLYLILGIVSLLRIRRYLKCKQTDIDTTSSKIQLLMIRISTFAVLYAIPTIIFLSSIFYQSKYFDRWLTEWYSLRCNHGDRHVFGFSTSRHNCPSDLFVSAPDPLLFYAKYSSQLLIGIICAIWVSSGKTIKSYTNAYSRLVYG</sequence>
<evidence type="ECO:0000256" key="2">
    <source>
        <dbReference type="ARBA" id="ARBA00008077"/>
    </source>
</evidence>
<dbReference type="GO" id="GO:1905485">
    <property type="term" value="P:positive regulation of motor neuron migration"/>
    <property type="evidence" value="ECO:0007669"/>
    <property type="project" value="UniProtKB-ARBA"/>
</dbReference>
<dbReference type="GO" id="GO:0035567">
    <property type="term" value="P:non-canonical Wnt signaling pathway"/>
    <property type="evidence" value="ECO:0007669"/>
    <property type="project" value="TreeGrafter"/>
</dbReference>
<feature type="disulfide bond" evidence="13">
    <location>
        <begin position="44"/>
        <end position="105"/>
    </location>
</feature>
<evidence type="ECO:0000256" key="10">
    <source>
        <dbReference type="ARBA" id="ARBA00023157"/>
    </source>
</evidence>
<feature type="disulfide bond" evidence="13">
    <location>
        <begin position="119"/>
        <end position="143"/>
    </location>
</feature>
<dbReference type="Gene3D" id="1.20.1070.10">
    <property type="entry name" value="Rhodopsin 7-helix transmembrane proteins"/>
    <property type="match status" value="1"/>
</dbReference>
<dbReference type="SUPFAM" id="SSF63501">
    <property type="entry name" value="Frizzled cysteine-rich domain"/>
    <property type="match status" value="1"/>
</dbReference>
<dbReference type="STRING" id="131310.A0A0N4ZSK7"/>
<evidence type="ECO:0000256" key="8">
    <source>
        <dbReference type="ARBA" id="ARBA00022989"/>
    </source>
</evidence>
<dbReference type="GO" id="GO:0017147">
    <property type="term" value="F:Wnt-protein binding"/>
    <property type="evidence" value="ECO:0007669"/>
    <property type="project" value="TreeGrafter"/>
</dbReference>
<keyword evidence="7" id="KW-0732">Signal</keyword>
<dbReference type="PRINTS" id="PR00489">
    <property type="entry name" value="FRIZZLED"/>
</dbReference>
<dbReference type="PROSITE" id="PS50038">
    <property type="entry name" value="FZ"/>
    <property type="match status" value="1"/>
</dbReference>
<feature type="transmembrane region" description="Helical" evidence="14">
    <location>
        <begin position="234"/>
        <end position="256"/>
    </location>
</feature>
<evidence type="ECO:0000313" key="17">
    <source>
        <dbReference type="Proteomes" id="UP000038045"/>
    </source>
</evidence>
<evidence type="ECO:0000256" key="5">
    <source>
        <dbReference type="ARBA" id="ARBA00022687"/>
    </source>
</evidence>
<evidence type="ECO:0000256" key="9">
    <source>
        <dbReference type="ARBA" id="ARBA00023136"/>
    </source>
</evidence>
<proteinExistence type="inferred from homology"/>
<feature type="transmembrane region" description="Helical" evidence="14">
    <location>
        <begin position="519"/>
        <end position="539"/>
    </location>
</feature>
<organism evidence="17 18">
    <name type="scientific">Parastrongyloides trichosuri</name>
    <name type="common">Possum-specific nematode worm</name>
    <dbReference type="NCBI Taxonomy" id="131310"/>
    <lineage>
        <taxon>Eukaryota</taxon>
        <taxon>Metazoa</taxon>
        <taxon>Ecdysozoa</taxon>
        <taxon>Nematoda</taxon>
        <taxon>Chromadorea</taxon>
        <taxon>Rhabditida</taxon>
        <taxon>Tylenchina</taxon>
        <taxon>Panagrolaimomorpha</taxon>
        <taxon>Strongyloidoidea</taxon>
        <taxon>Strongyloididae</taxon>
        <taxon>Parastrongyloides</taxon>
    </lineage>
</organism>
<feature type="domain" description="G-protein coupled receptors family 2 profile 2" evidence="16">
    <location>
        <begin position="232"/>
        <end position="465"/>
    </location>
</feature>
<dbReference type="SMART" id="SM01330">
    <property type="entry name" value="Frizzled"/>
    <property type="match status" value="1"/>
</dbReference>
<dbReference type="PANTHER" id="PTHR11309">
    <property type="entry name" value="FRIZZLED"/>
    <property type="match status" value="1"/>
</dbReference>
<evidence type="ECO:0000256" key="13">
    <source>
        <dbReference type="PROSITE-ProRule" id="PRU00090"/>
    </source>
</evidence>
<evidence type="ECO:0000256" key="3">
    <source>
        <dbReference type="ARBA" id="ARBA00022473"/>
    </source>
</evidence>
<dbReference type="GO" id="GO:0097475">
    <property type="term" value="P:motor neuron migration"/>
    <property type="evidence" value="ECO:0007669"/>
    <property type="project" value="UniProtKB-ARBA"/>
</dbReference>
<dbReference type="FunFam" id="1.10.2000.10:FF:000016">
    <property type="entry name" value="Frizzled"/>
    <property type="match status" value="1"/>
</dbReference>
<keyword evidence="4" id="KW-1003">Cell membrane</keyword>
<dbReference type="Pfam" id="PF01534">
    <property type="entry name" value="Frizzled"/>
    <property type="match status" value="1"/>
</dbReference>
<keyword evidence="5" id="KW-0879">Wnt signaling pathway</keyword>
<evidence type="ECO:0000256" key="6">
    <source>
        <dbReference type="ARBA" id="ARBA00022692"/>
    </source>
</evidence>
<keyword evidence="12" id="KW-0325">Glycoprotein</keyword>
<keyword evidence="9 14" id="KW-0472">Membrane</keyword>
<evidence type="ECO:0000256" key="11">
    <source>
        <dbReference type="ARBA" id="ARBA00023170"/>
    </source>
</evidence>
<keyword evidence="3" id="KW-0217">Developmental protein</keyword>
<keyword evidence="6 14" id="KW-0812">Transmembrane</keyword>
<dbReference type="GO" id="GO:1904937">
    <property type="term" value="P:sensory neuron migration"/>
    <property type="evidence" value="ECO:0007669"/>
    <property type="project" value="UniProtKB-ARBA"/>
</dbReference>
<keyword evidence="10 13" id="KW-1015">Disulfide bond</keyword>
<evidence type="ECO:0000256" key="12">
    <source>
        <dbReference type="ARBA" id="ARBA00023180"/>
    </source>
</evidence>
<dbReference type="AlphaFoldDB" id="A0A0N4ZSK7"/>
<feature type="domain" description="FZ" evidence="15">
    <location>
        <begin position="39"/>
        <end position="155"/>
    </location>
</feature>
<dbReference type="SMART" id="SM00063">
    <property type="entry name" value="FRI"/>
    <property type="match status" value="1"/>
</dbReference>
<comment type="subcellular location">
    <subcellularLocation>
        <location evidence="1">Cell membrane</location>
        <topology evidence="1">Multi-pass membrane protein</topology>
    </subcellularLocation>
</comment>
<keyword evidence="11" id="KW-0675">Receptor</keyword>
<dbReference type="Pfam" id="PF01392">
    <property type="entry name" value="Fz"/>
    <property type="match status" value="1"/>
</dbReference>
<reference evidence="18" key="1">
    <citation type="submission" date="2017-02" db="UniProtKB">
        <authorList>
            <consortium name="WormBaseParasite"/>
        </authorList>
    </citation>
    <scope>IDENTIFICATION</scope>
</reference>
<feature type="transmembrane region" description="Helical" evidence="14">
    <location>
        <begin position="400"/>
        <end position="428"/>
    </location>
</feature>
<dbReference type="PROSITE" id="PS50261">
    <property type="entry name" value="G_PROTEIN_RECEP_F2_4"/>
    <property type="match status" value="1"/>
</dbReference>
<evidence type="ECO:0000256" key="7">
    <source>
        <dbReference type="ARBA" id="ARBA00022729"/>
    </source>
</evidence>
<dbReference type="GO" id="GO:0097402">
    <property type="term" value="P:neuroblast migration"/>
    <property type="evidence" value="ECO:0007669"/>
    <property type="project" value="UniProtKB-ARBA"/>
</dbReference>
<dbReference type="GO" id="GO:0042813">
    <property type="term" value="F:Wnt receptor activity"/>
    <property type="evidence" value="ECO:0007669"/>
    <property type="project" value="TreeGrafter"/>
</dbReference>
<feature type="transmembrane region" description="Helical" evidence="14">
    <location>
        <begin position="320"/>
        <end position="340"/>
    </location>
</feature>
<evidence type="ECO:0000259" key="16">
    <source>
        <dbReference type="PROSITE" id="PS50261"/>
    </source>
</evidence>
<feature type="transmembrane region" description="Helical" evidence="14">
    <location>
        <begin position="449"/>
        <end position="473"/>
    </location>
</feature>
<evidence type="ECO:0000256" key="1">
    <source>
        <dbReference type="ARBA" id="ARBA00004651"/>
    </source>
</evidence>
<feature type="transmembrane region" description="Helical" evidence="14">
    <location>
        <begin position="268"/>
        <end position="285"/>
    </location>
</feature>
<keyword evidence="8 14" id="KW-1133">Transmembrane helix</keyword>
<keyword evidence="17" id="KW-1185">Reference proteome</keyword>
<dbReference type="InterPro" id="IPR017981">
    <property type="entry name" value="GPCR_2-like_7TM"/>
</dbReference>
<evidence type="ECO:0000313" key="18">
    <source>
        <dbReference type="WBParaSite" id="PTRK_0001148800.1"/>
    </source>
</evidence>